<evidence type="ECO:0008006" key="4">
    <source>
        <dbReference type="Google" id="ProtNLM"/>
    </source>
</evidence>
<keyword evidence="3" id="KW-1185">Reference proteome</keyword>
<sequence>MKFIYPSLALVLIVAASIAGSVAADEMSPKGRPHFEGKQAETFAEALTNFETANEQLEEYLEEDSLEPADLAHIHELTYTLENALEMIRSELSDLAITLEEVHLGSERGDTEIVLEAGRNYLSVTEQFDD</sequence>
<feature type="signal peptide" evidence="1">
    <location>
        <begin position="1"/>
        <end position="23"/>
    </location>
</feature>
<dbReference type="Pfam" id="PF20531">
    <property type="entry name" value="DUF6746"/>
    <property type="match status" value="1"/>
</dbReference>
<dbReference type="InterPro" id="IPR046634">
    <property type="entry name" value="DUF6746"/>
</dbReference>
<reference evidence="2" key="2">
    <citation type="journal article" date="2020" name="Microorganisms">
        <title>Osmotic Adaptation and Compatible Solute Biosynthesis of Phototrophic Bacteria as Revealed from Genome Analyses.</title>
        <authorList>
            <person name="Imhoff J.F."/>
            <person name="Rahn T."/>
            <person name="Kunzel S."/>
            <person name="Keller A."/>
            <person name="Neulinger S.C."/>
        </authorList>
    </citation>
    <scope>NUCLEOTIDE SEQUENCE</scope>
    <source>
        <strain evidence="2">DSM 11080</strain>
    </source>
</reference>
<evidence type="ECO:0000313" key="2">
    <source>
        <dbReference type="EMBL" id="MBK1707302.1"/>
    </source>
</evidence>
<evidence type="ECO:0000313" key="3">
    <source>
        <dbReference type="Proteomes" id="UP001296776"/>
    </source>
</evidence>
<name>A0AAJ0XD06_9GAMM</name>
<dbReference type="EMBL" id="NRSJ01000079">
    <property type="protein sequence ID" value="MBK1707302.1"/>
    <property type="molecule type" value="Genomic_DNA"/>
</dbReference>
<protein>
    <recommendedName>
        <fullName evidence="4">Cytochrome b562</fullName>
    </recommendedName>
</protein>
<feature type="chain" id="PRO_5042475437" description="Cytochrome b562" evidence="1">
    <location>
        <begin position="24"/>
        <end position="130"/>
    </location>
</feature>
<dbReference type="AlphaFoldDB" id="A0AAJ0XD06"/>
<dbReference type="Proteomes" id="UP001296776">
    <property type="component" value="Unassembled WGS sequence"/>
</dbReference>
<organism evidence="2 3">
    <name type="scientific">Halochromatium glycolicum</name>
    <dbReference type="NCBI Taxonomy" id="85075"/>
    <lineage>
        <taxon>Bacteria</taxon>
        <taxon>Pseudomonadati</taxon>
        <taxon>Pseudomonadota</taxon>
        <taxon>Gammaproteobacteria</taxon>
        <taxon>Chromatiales</taxon>
        <taxon>Chromatiaceae</taxon>
        <taxon>Halochromatium</taxon>
    </lineage>
</organism>
<comment type="caution">
    <text evidence="2">The sequence shown here is derived from an EMBL/GenBank/DDBJ whole genome shotgun (WGS) entry which is preliminary data.</text>
</comment>
<proteinExistence type="predicted"/>
<accession>A0AAJ0XD06</accession>
<evidence type="ECO:0000256" key="1">
    <source>
        <dbReference type="SAM" id="SignalP"/>
    </source>
</evidence>
<gene>
    <name evidence="2" type="ORF">CKO40_22905</name>
</gene>
<reference evidence="2" key="1">
    <citation type="submission" date="2017-08" db="EMBL/GenBank/DDBJ databases">
        <authorList>
            <person name="Imhoff J.F."/>
            <person name="Rahn T."/>
            <person name="Kuenzel S."/>
            <person name="Neulinger S.C."/>
        </authorList>
    </citation>
    <scope>NUCLEOTIDE SEQUENCE</scope>
    <source>
        <strain evidence="2">DSM 11080</strain>
    </source>
</reference>
<keyword evidence="1" id="KW-0732">Signal</keyword>
<dbReference type="RefSeq" id="WP_200348788.1">
    <property type="nucleotide sequence ID" value="NZ_NRSJ01000079.1"/>
</dbReference>